<organism evidence="2">
    <name type="scientific">mine drainage metagenome</name>
    <dbReference type="NCBI Taxonomy" id="410659"/>
    <lineage>
        <taxon>unclassified sequences</taxon>
        <taxon>metagenomes</taxon>
        <taxon>ecological metagenomes</taxon>
    </lineage>
</organism>
<evidence type="ECO:0000256" key="1">
    <source>
        <dbReference type="SAM" id="MobiDB-lite"/>
    </source>
</evidence>
<feature type="region of interest" description="Disordered" evidence="1">
    <location>
        <begin position="346"/>
        <end position="377"/>
    </location>
</feature>
<name>A0A1J5QB24_9ZZZZ</name>
<sequence length="377" mass="37794">MNLNNVARQGMLGGVGMSLAMLVAGCGGGGGTATPTATGPITQPVLPGTVIQVLQSSNGGLTPVSQNSDGSYSVSDLQSVVIEAQTTQGLSQSLYWGFSAVSSNGLSYTPMTSGGGYQVQDMTDPILQAVAYSGIATVPSVVTNPTGNFPLQFSSLIGPGGNLVLGLGQQLNPASGPYSNSLIFRIMSAYAGNWSVDYRSADVSNSGHPAFSGSCLLGVTNSGVVSGTCTDPQLGSYGVTGHDYGTGNAFGMEFQGKNGVITFFNGTSPVATNQLQGKTNLFVTYSSSSSSTSGSGSTSGTTTASNVSSIFAQDPIACRLVPGASFIQIANPQTCASTNQVVFPNSSGSTTTGATSTSNSSSGGTAVPVTWTATKTS</sequence>
<dbReference type="AlphaFoldDB" id="A0A1J5QB24"/>
<accession>A0A1J5QB24</accession>
<feature type="compositionally biased region" description="Low complexity" evidence="1">
    <location>
        <begin position="346"/>
        <end position="366"/>
    </location>
</feature>
<gene>
    <name evidence="2" type="ORF">GALL_374110</name>
</gene>
<dbReference type="EMBL" id="MLJW01001006">
    <property type="protein sequence ID" value="OIQ80825.1"/>
    <property type="molecule type" value="Genomic_DNA"/>
</dbReference>
<proteinExistence type="predicted"/>
<evidence type="ECO:0000313" key="2">
    <source>
        <dbReference type="EMBL" id="OIQ80825.1"/>
    </source>
</evidence>
<protein>
    <submittedName>
        <fullName evidence="2">Uncharacterized protein</fullName>
    </submittedName>
</protein>
<reference evidence="2" key="1">
    <citation type="submission" date="2016-10" db="EMBL/GenBank/DDBJ databases">
        <title>Sequence of Gallionella enrichment culture.</title>
        <authorList>
            <person name="Poehlein A."/>
            <person name="Muehling M."/>
            <person name="Daniel R."/>
        </authorList>
    </citation>
    <scope>NUCLEOTIDE SEQUENCE</scope>
</reference>
<comment type="caution">
    <text evidence="2">The sequence shown here is derived from an EMBL/GenBank/DDBJ whole genome shotgun (WGS) entry which is preliminary data.</text>
</comment>